<keyword evidence="3" id="KW-0805">Transcription regulation</keyword>
<reference evidence="7" key="1">
    <citation type="submission" date="2012-09" db="EMBL/GenBank/DDBJ databases">
        <title>Genome sequencing and comparative transcriptomics of race 1 and race 4 of banana pathogen: Fusarium oxysporum f. sp. cubense.</title>
        <authorList>
            <person name="Fang X."/>
            <person name="Huang J."/>
        </authorList>
    </citation>
    <scope>NUCLEOTIDE SEQUENCE [LARGE SCALE GENOMIC DNA]</scope>
    <source>
        <strain evidence="7">race 1</strain>
    </source>
</reference>
<evidence type="ECO:0000256" key="2">
    <source>
        <dbReference type="ARBA" id="ARBA00022833"/>
    </source>
</evidence>
<dbReference type="HOGENOM" id="CLU_816457_0_0_1"/>
<proteinExistence type="predicted"/>
<dbReference type="OrthoDB" id="40579at2759"/>
<dbReference type="PANTHER" id="PTHR47660:SF2">
    <property type="entry name" value="TRANSCRIPTION FACTOR WITH C2H2 AND ZN(2)-CYS(6) DNA BINDING DOMAIN (EUROFUNG)"/>
    <property type="match status" value="1"/>
</dbReference>
<gene>
    <name evidence="6" type="ORF">FOC1_g10001346</name>
</gene>
<dbReference type="PANTHER" id="PTHR47660">
    <property type="entry name" value="TRANSCRIPTION FACTOR WITH C2H2 AND ZN(2)-CYS(6) DNA BINDING DOMAIN (EUROFUNG)-RELATED-RELATED"/>
    <property type="match status" value="1"/>
</dbReference>
<dbReference type="GO" id="GO:0046872">
    <property type="term" value="F:metal ion binding"/>
    <property type="evidence" value="ECO:0007669"/>
    <property type="project" value="UniProtKB-KW"/>
</dbReference>
<dbReference type="STRING" id="1229664.N4UTM8"/>
<dbReference type="Proteomes" id="UP000016928">
    <property type="component" value="Unassembled WGS sequence"/>
</dbReference>
<dbReference type="EMBL" id="KB730023">
    <property type="protein sequence ID" value="ENH74672.1"/>
    <property type="molecule type" value="Genomic_DNA"/>
</dbReference>
<accession>N4UTM8</accession>
<sequence>MGRTLDGSCRDYLLVIIAAGAVIVPERQIRVTGLFMHDILRTAMAQIYESDNSTTRDLQALQAYLRALEVRGWSGLKRKTEIACSFMQPGYTMLFQSGAFSSPPKQGLSGGPDQGAQELDTVWKSRAMRESLKHLAIRAFIHDSQVSIAYFQTPTISYAELNMAVPYPPSLLFAEGSKECRQDFLRCYSGSRRLLLTEVLADVTVLETCSGEADLQLCCFAAIHALANQCMSRQRDLYHDLMIIRLYCERHVAHHYISFLLEYIMMALHTPMAYIQRFARKEDESEVRRVAPIGSEWRQSSAARVAIWHAGQVLISAREFPPTTLQYLDAVATYHGALVL</sequence>
<reference evidence="7" key="2">
    <citation type="journal article" date="2014" name="PLoS ONE">
        <title>Genome and Transcriptome Analysis of the Fungal Pathogen Fusarium oxysporum f. sp. cubense Causing Banana Vascular Wilt Disease.</title>
        <authorList>
            <person name="Guo L."/>
            <person name="Han L."/>
            <person name="Yang L."/>
            <person name="Zeng H."/>
            <person name="Fan D."/>
            <person name="Zhu Y."/>
            <person name="Feng Y."/>
            <person name="Wang G."/>
            <person name="Peng C."/>
            <person name="Jiang X."/>
            <person name="Zhou D."/>
            <person name="Ni P."/>
            <person name="Liang C."/>
            <person name="Liu L."/>
            <person name="Wang J."/>
            <person name="Mao C."/>
            <person name="Fang X."/>
            <person name="Peng M."/>
            <person name="Huang J."/>
        </authorList>
    </citation>
    <scope>NUCLEOTIDE SEQUENCE [LARGE SCALE GENOMIC DNA]</scope>
    <source>
        <strain evidence="7">race 1</strain>
    </source>
</reference>
<dbReference type="VEuPathDB" id="FungiDB:FOC1_g10001346"/>
<evidence type="ECO:0000313" key="7">
    <source>
        <dbReference type="Proteomes" id="UP000016928"/>
    </source>
</evidence>
<keyword evidence="2" id="KW-0862">Zinc</keyword>
<organism evidence="6 7">
    <name type="scientific">Fusarium oxysporum f. sp. cubense (strain race 1)</name>
    <name type="common">Panama disease fungus</name>
    <dbReference type="NCBI Taxonomy" id="1229664"/>
    <lineage>
        <taxon>Eukaryota</taxon>
        <taxon>Fungi</taxon>
        <taxon>Dikarya</taxon>
        <taxon>Ascomycota</taxon>
        <taxon>Pezizomycotina</taxon>
        <taxon>Sordariomycetes</taxon>
        <taxon>Hypocreomycetidae</taxon>
        <taxon>Hypocreales</taxon>
        <taxon>Nectriaceae</taxon>
        <taxon>Fusarium</taxon>
        <taxon>Fusarium oxysporum species complex</taxon>
    </lineage>
</organism>
<protein>
    <recommendedName>
        <fullName evidence="8">Transcription factor domain-containing protein</fullName>
    </recommendedName>
</protein>
<evidence type="ECO:0000256" key="4">
    <source>
        <dbReference type="ARBA" id="ARBA00023163"/>
    </source>
</evidence>
<keyword evidence="4" id="KW-0804">Transcription</keyword>
<evidence type="ECO:0000313" key="6">
    <source>
        <dbReference type="EMBL" id="ENH74672.1"/>
    </source>
</evidence>
<evidence type="ECO:0000256" key="1">
    <source>
        <dbReference type="ARBA" id="ARBA00022723"/>
    </source>
</evidence>
<evidence type="ECO:0000256" key="5">
    <source>
        <dbReference type="ARBA" id="ARBA00023242"/>
    </source>
</evidence>
<keyword evidence="1" id="KW-0479">Metal-binding</keyword>
<keyword evidence="5" id="KW-0539">Nucleus</keyword>
<dbReference type="AlphaFoldDB" id="N4UTM8"/>
<evidence type="ECO:0008006" key="8">
    <source>
        <dbReference type="Google" id="ProtNLM"/>
    </source>
</evidence>
<evidence type="ECO:0000256" key="3">
    <source>
        <dbReference type="ARBA" id="ARBA00023015"/>
    </source>
</evidence>
<name>N4UTM8_FUSC1</name>